<reference evidence="3" key="1">
    <citation type="journal article" date="2018" name="Nat. Microbiol.">
        <title>Leveraging single-cell genomics to expand the fungal tree of life.</title>
        <authorList>
            <person name="Ahrendt S.R."/>
            <person name="Quandt C.A."/>
            <person name="Ciobanu D."/>
            <person name="Clum A."/>
            <person name="Salamov A."/>
            <person name="Andreopoulos B."/>
            <person name="Cheng J.F."/>
            <person name="Woyke T."/>
            <person name="Pelin A."/>
            <person name="Henrissat B."/>
            <person name="Reynolds N.K."/>
            <person name="Benny G.L."/>
            <person name="Smith M.E."/>
            <person name="James T.Y."/>
            <person name="Grigoriev I.V."/>
        </authorList>
    </citation>
    <scope>NUCLEOTIDE SEQUENCE [LARGE SCALE GENOMIC DNA]</scope>
    <source>
        <strain evidence="3">ATCC 52028</strain>
    </source>
</reference>
<evidence type="ECO:0000313" key="3">
    <source>
        <dbReference type="Proteomes" id="UP000274922"/>
    </source>
</evidence>
<feature type="compositionally biased region" description="Low complexity" evidence="1">
    <location>
        <begin position="96"/>
        <end position="107"/>
    </location>
</feature>
<feature type="region of interest" description="Disordered" evidence="1">
    <location>
        <begin position="328"/>
        <end position="384"/>
    </location>
</feature>
<sequence>MAAQQLDPSSATLGATTQRIVAEPPADAAETAAAAASALPTVTVYMLSGLDPVTAEIEASLERQAAVLVRLLRRYDLIARLQRRQARERRSWAKTPAGRAAGPGAVPPTRLQTLVWTPSAQPAVDAAVDAADADADAAQPAAQAFPSPSSSPGDAVAGAAAGGVEAAAEAVTDTFDWRTNSLKALRACLVDYFGERSHPLSLHPKPRRAVRSSEHGEVATADAAAAAATVTATLRPVAPDGAAVAMDVEADADADGALSVGTASTNGSRSALAVDAGRGTRGHRPAARGSTAAHAAPPHRPHLPPSHSMEGLVGMAVTPAWKALRNRATRAQQIDAPPSTWGGIGPTAPSAPARGGPATAAPAHAAAASANRQTAPEERMMAPRPPLPIVIAGKQVPVPRDVMAALPTTAGAPVPAPSTMPDARQGDPGRPGALGAPPPAIAADRAAASRSSGSPLAPTPLTYAALSERVLVDEDPTASSAK</sequence>
<evidence type="ECO:0000256" key="1">
    <source>
        <dbReference type="SAM" id="MobiDB-lite"/>
    </source>
</evidence>
<feature type="region of interest" description="Disordered" evidence="1">
    <location>
        <begin position="137"/>
        <end position="158"/>
    </location>
</feature>
<feature type="compositionally biased region" description="Low complexity" evidence="1">
    <location>
        <begin position="426"/>
        <end position="456"/>
    </location>
</feature>
<keyword evidence="3" id="KW-1185">Reference proteome</keyword>
<feature type="compositionally biased region" description="Low complexity" evidence="1">
    <location>
        <begin position="346"/>
        <end position="374"/>
    </location>
</feature>
<proteinExistence type="predicted"/>
<evidence type="ECO:0000313" key="2">
    <source>
        <dbReference type="EMBL" id="RKO98646.1"/>
    </source>
</evidence>
<dbReference type="AlphaFoldDB" id="A0A4P9X2K9"/>
<organism evidence="2 3">
    <name type="scientific">Caulochytrium protostelioides</name>
    <dbReference type="NCBI Taxonomy" id="1555241"/>
    <lineage>
        <taxon>Eukaryota</taxon>
        <taxon>Fungi</taxon>
        <taxon>Fungi incertae sedis</taxon>
        <taxon>Chytridiomycota</taxon>
        <taxon>Chytridiomycota incertae sedis</taxon>
        <taxon>Chytridiomycetes</taxon>
        <taxon>Caulochytriales</taxon>
        <taxon>Caulochytriaceae</taxon>
        <taxon>Caulochytrium</taxon>
    </lineage>
</organism>
<feature type="region of interest" description="Disordered" evidence="1">
    <location>
        <begin position="86"/>
        <end position="107"/>
    </location>
</feature>
<gene>
    <name evidence="2" type="ORF">CXG81DRAFT_28546</name>
</gene>
<feature type="region of interest" description="Disordered" evidence="1">
    <location>
        <begin position="408"/>
        <end position="460"/>
    </location>
</feature>
<name>A0A4P9X2K9_9FUNG</name>
<protein>
    <submittedName>
        <fullName evidence="2">Uncharacterized protein</fullName>
    </submittedName>
</protein>
<accession>A0A4P9X2K9</accession>
<feature type="region of interest" description="Disordered" evidence="1">
    <location>
        <begin position="261"/>
        <end position="310"/>
    </location>
</feature>
<dbReference type="EMBL" id="ML014386">
    <property type="protein sequence ID" value="RKO98646.1"/>
    <property type="molecule type" value="Genomic_DNA"/>
</dbReference>
<dbReference type="Proteomes" id="UP000274922">
    <property type="component" value="Unassembled WGS sequence"/>
</dbReference>